<sequence length="620" mass="71202">MVFFSLVSCCNGSVLKIPALGRTADFGDIYDARTNKFTKDSIFKRSLTQNLKKLIENPYTRYEFTAAKSSSEKLKAFEIGGELKLQIMCGVVDVGGSAKYLTDNQYTSHHAVASYILKSRIATESFNWKDEEVKNLTDFSHVITEGTHVVIGIQYGGMGVVTLSQMVKEDFNRQNIQGKLDATVKSFTNVGISGNVEGSHNSSTKDNSENLKIKVEADVNFEAEDDLTTIAGTYEFMKKLGGRLLKYNNGKGVQITFEMIPLTVISNFYQKSLPNAIKYTPLTIHHYSSVNHKLITIEKIMQFFNERYAELEENQMYYSESDREWYEEFKNVINGNISLLHQKIDKDIVAFHNHSMKHDETSKQELHIHPLKKLVENFRETSDMMLENVHLIKYASDNETIYVDSYSKLEDVKLRYKKIIFYFFFLTYDQELRKVLKLRINIFKNYRIEKNATYVLVNAYKILPIVKQEIPFVENFYYPLYFLIKKINEEVAKNIHSVLLVSTSIGFKKECDITANISASENCTMDVIITLGAELPTKKFSKTYETSVEGQEFITLEILQGNKLKTKKLGQVRLQTLGEKVGIEKFDLSMEITNDGILVAVFKSRKSNKTDKFELDLHVY</sequence>
<dbReference type="PANTHER" id="PTHR31594">
    <property type="entry name" value="AIG1-TYPE G DOMAIN-CONTAINING PROTEIN"/>
    <property type="match status" value="1"/>
</dbReference>
<dbReference type="PANTHER" id="PTHR31594:SF14">
    <property type="entry name" value="FIBRONECTIN TYPE-III DOMAIN-CONTAINING PROTEIN"/>
    <property type="match status" value="1"/>
</dbReference>
<dbReference type="Proteomes" id="UP000887578">
    <property type="component" value="Unplaced"/>
</dbReference>
<accession>A0A914P756</accession>
<dbReference type="SUPFAM" id="SSF100920">
    <property type="entry name" value="Heat shock protein 70kD (HSP70), peptide-binding domain"/>
    <property type="match status" value="1"/>
</dbReference>
<evidence type="ECO:0000259" key="1">
    <source>
        <dbReference type="Pfam" id="PF24674"/>
    </source>
</evidence>
<dbReference type="AlphaFoldDB" id="A0A914P756"/>
<feature type="domain" description="SNTX MACPF/CDC-like" evidence="1">
    <location>
        <begin position="16"/>
        <end position="269"/>
    </location>
</feature>
<dbReference type="WBParaSite" id="PDA_v2.g13247.t1">
    <property type="protein sequence ID" value="PDA_v2.g13247.t1"/>
    <property type="gene ID" value="PDA_v2.g13247"/>
</dbReference>
<organism evidence="2 3">
    <name type="scientific">Panagrolaimus davidi</name>
    <dbReference type="NCBI Taxonomy" id="227884"/>
    <lineage>
        <taxon>Eukaryota</taxon>
        <taxon>Metazoa</taxon>
        <taxon>Ecdysozoa</taxon>
        <taxon>Nematoda</taxon>
        <taxon>Chromadorea</taxon>
        <taxon>Rhabditida</taxon>
        <taxon>Tylenchina</taxon>
        <taxon>Panagrolaimomorpha</taxon>
        <taxon>Panagrolaimoidea</taxon>
        <taxon>Panagrolaimidae</taxon>
        <taxon>Panagrolaimus</taxon>
    </lineage>
</organism>
<evidence type="ECO:0000313" key="2">
    <source>
        <dbReference type="Proteomes" id="UP000887578"/>
    </source>
</evidence>
<dbReference type="Pfam" id="PF24674">
    <property type="entry name" value="MACPF_SNTX"/>
    <property type="match status" value="1"/>
</dbReference>
<dbReference type="InterPro" id="IPR029047">
    <property type="entry name" value="HSP70_peptide-bd_sf"/>
</dbReference>
<name>A0A914P756_9BILA</name>
<evidence type="ECO:0000313" key="3">
    <source>
        <dbReference type="WBParaSite" id="PDA_v2.g13247.t1"/>
    </source>
</evidence>
<dbReference type="Gene3D" id="2.60.34.10">
    <property type="entry name" value="Substrate Binding Domain Of DNAk, Chain A, domain 1"/>
    <property type="match status" value="1"/>
</dbReference>
<reference evidence="3" key="1">
    <citation type="submission" date="2022-11" db="UniProtKB">
        <authorList>
            <consortium name="WormBaseParasite"/>
        </authorList>
    </citation>
    <scope>IDENTIFICATION</scope>
</reference>
<dbReference type="InterPro" id="IPR052090">
    <property type="entry name" value="Cytolytic_pore-forming_toxin"/>
</dbReference>
<keyword evidence="2" id="KW-1185">Reference proteome</keyword>
<dbReference type="InterPro" id="IPR056072">
    <property type="entry name" value="SNTX_MACPF/CDC-like_dom"/>
</dbReference>
<proteinExistence type="predicted"/>
<protein>
    <recommendedName>
        <fullName evidence="1">SNTX MACPF/CDC-like domain-containing protein</fullName>
    </recommendedName>
</protein>